<keyword evidence="4 8" id="KW-0554">One-carbon metabolism</keyword>
<dbReference type="PROSITE" id="PS51330">
    <property type="entry name" value="DHFR_2"/>
    <property type="match status" value="1"/>
</dbReference>
<dbReference type="PROSITE" id="PS00075">
    <property type="entry name" value="DHFR_1"/>
    <property type="match status" value="1"/>
</dbReference>
<dbReference type="GO" id="GO:0046655">
    <property type="term" value="P:folic acid metabolic process"/>
    <property type="evidence" value="ECO:0007669"/>
    <property type="project" value="TreeGrafter"/>
</dbReference>
<dbReference type="AlphaFoldDB" id="A0A520MEI6"/>
<dbReference type="EMBL" id="SHBP01000009">
    <property type="protein sequence ID" value="RZO19629.1"/>
    <property type="molecule type" value="Genomic_DNA"/>
</dbReference>
<gene>
    <name evidence="11" type="ORF">EVB03_06900</name>
</gene>
<comment type="similarity">
    <text evidence="2 8 9">Belongs to the dihydrofolate reductase family.</text>
</comment>
<evidence type="ECO:0000256" key="7">
    <source>
        <dbReference type="ARBA" id="ARBA00025067"/>
    </source>
</evidence>
<sequence length="165" mass="18467">MKISLIVAVSRNGAIGLNNQLPWYLPEDLKYFKSVTMGKPLIMGRKTFDSIGRPLPGRANIVLTRDPQWISDGVEVVQSVEQALLAGEIACEAADVDEIMVIGGEQIYRMTLDLADRIYLTQVDADVEGDAFFPNIDLNNWSQTSVKLPETIDKHPYQFLVLDRD</sequence>
<protein>
    <recommendedName>
        <fullName evidence="3 8">Dihydrofolate reductase</fullName>
        <ecNumber evidence="3 8">1.5.1.3</ecNumber>
    </recommendedName>
</protein>
<dbReference type="GO" id="GO:0046452">
    <property type="term" value="P:dihydrofolate metabolic process"/>
    <property type="evidence" value="ECO:0007669"/>
    <property type="project" value="TreeGrafter"/>
</dbReference>
<evidence type="ECO:0000256" key="8">
    <source>
        <dbReference type="PIRNR" id="PIRNR000194"/>
    </source>
</evidence>
<dbReference type="InterPro" id="IPR024072">
    <property type="entry name" value="DHFR-like_dom_sf"/>
</dbReference>
<dbReference type="PIRSF" id="PIRSF000194">
    <property type="entry name" value="DHFR"/>
    <property type="match status" value="1"/>
</dbReference>
<dbReference type="GO" id="GO:0006730">
    <property type="term" value="P:one-carbon metabolic process"/>
    <property type="evidence" value="ECO:0007669"/>
    <property type="project" value="UniProtKB-KW"/>
</dbReference>
<evidence type="ECO:0000256" key="1">
    <source>
        <dbReference type="ARBA" id="ARBA00004903"/>
    </source>
</evidence>
<comment type="function">
    <text evidence="7 8">Key enzyme in folate metabolism. Catalyzes an essential reaction for de novo glycine and purine synthesis, and for DNA precursor synthesis.</text>
</comment>
<accession>A0A520MEI6</accession>
<dbReference type="PRINTS" id="PR00070">
    <property type="entry name" value="DHFR"/>
</dbReference>
<dbReference type="Gene3D" id="3.40.430.10">
    <property type="entry name" value="Dihydrofolate Reductase, subunit A"/>
    <property type="match status" value="1"/>
</dbReference>
<dbReference type="UniPathway" id="UPA00077">
    <property type="reaction ID" value="UER00158"/>
</dbReference>
<evidence type="ECO:0000313" key="11">
    <source>
        <dbReference type="EMBL" id="RZO19629.1"/>
    </source>
</evidence>
<evidence type="ECO:0000256" key="5">
    <source>
        <dbReference type="ARBA" id="ARBA00022857"/>
    </source>
</evidence>
<organism evidence="11 12">
    <name type="scientific">SAR92 clade bacterium</name>
    <dbReference type="NCBI Taxonomy" id="2315479"/>
    <lineage>
        <taxon>Bacteria</taxon>
        <taxon>Pseudomonadati</taxon>
        <taxon>Pseudomonadota</taxon>
        <taxon>Gammaproteobacteria</taxon>
        <taxon>Cellvibrionales</taxon>
        <taxon>Porticoccaceae</taxon>
        <taxon>SAR92 clade</taxon>
    </lineage>
</organism>
<feature type="domain" description="DHFR" evidence="10">
    <location>
        <begin position="2"/>
        <end position="164"/>
    </location>
</feature>
<comment type="caution">
    <text evidence="11">The sequence shown here is derived from an EMBL/GenBank/DDBJ whole genome shotgun (WGS) entry which is preliminary data.</text>
</comment>
<dbReference type="InterPro" id="IPR012259">
    <property type="entry name" value="DHFR"/>
</dbReference>
<dbReference type="GO" id="GO:0070401">
    <property type="term" value="F:NADP+ binding"/>
    <property type="evidence" value="ECO:0007669"/>
    <property type="project" value="UniProtKB-ARBA"/>
</dbReference>
<name>A0A520MEI6_9GAMM</name>
<dbReference type="Pfam" id="PF00186">
    <property type="entry name" value="DHFR_1"/>
    <property type="match status" value="1"/>
</dbReference>
<keyword evidence="5 8" id="KW-0521">NADP</keyword>
<dbReference type="EC" id="1.5.1.3" evidence="3 8"/>
<evidence type="ECO:0000256" key="2">
    <source>
        <dbReference type="ARBA" id="ARBA00009539"/>
    </source>
</evidence>
<evidence type="ECO:0000313" key="12">
    <source>
        <dbReference type="Proteomes" id="UP000315889"/>
    </source>
</evidence>
<evidence type="ECO:0000256" key="9">
    <source>
        <dbReference type="RuleBase" id="RU004474"/>
    </source>
</evidence>
<evidence type="ECO:0000256" key="4">
    <source>
        <dbReference type="ARBA" id="ARBA00022563"/>
    </source>
</evidence>
<reference evidence="11 12" key="1">
    <citation type="submission" date="2019-02" db="EMBL/GenBank/DDBJ databases">
        <title>Prokaryotic population dynamics and viral predation in marine succession experiment using metagenomics: the confinement effect.</title>
        <authorList>
            <person name="Haro-Moreno J.M."/>
            <person name="Rodriguez-Valera F."/>
            <person name="Lopez-Perez M."/>
        </authorList>
    </citation>
    <scope>NUCLEOTIDE SEQUENCE [LARGE SCALE GENOMIC DNA]</scope>
    <source>
        <strain evidence="11">MED-G170</strain>
    </source>
</reference>
<dbReference type="InterPro" id="IPR017925">
    <property type="entry name" value="DHFR_CS"/>
</dbReference>
<dbReference type="SUPFAM" id="SSF53597">
    <property type="entry name" value="Dihydrofolate reductase-like"/>
    <property type="match status" value="1"/>
</dbReference>
<dbReference type="GO" id="GO:0005829">
    <property type="term" value="C:cytosol"/>
    <property type="evidence" value="ECO:0007669"/>
    <property type="project" value="TreeGrafter"/>
</dbReference>
<keyword evidence="6 8" id="KW-0560">Oxidoreductase</keyword>
<dbReference type="FunFam" id="3.40.430.10:FF:000001">
    <property type="entry name" value="Dihydrofolate reductase"/>
    <property type="match status" value="1"/>
</dbReference>
<proteinExistence type="inferred from homology"/>
<evidence type="ECO:0000259" key="10">
    <source>
        <dbReference type="PROSITE" id="PS51330"/>
    </source>
</evidence>
<comment type="catalytic activity">
    <reaction evidence="8">
        <text>(6S)-5,6,7,8-tetrahydrofolate + NADP(+) = 7,8-dihydrofolate + NADPH + H(+)</text>
        <dbReference type="Rhea" id="RHEA:15009"/>
        <dbReference type="ChEBI" id="CHEBI:15378"/>
        <dbReference type="ChEBI" id="CHEBI:57451"/>
        <dbReference type="ChEBI" id="CHEBI:57453"/>
        <dbReference type="ChEBI" id="CHEBI:57783"/>
        <dbReference type="ChEBI" id="CHEBI:58349"/>
        <dbReference type="EC" id="1.5.1.3"/>
    </reaction>
</comment>
<dbReference type="Proteomes" id="UP000315889">
    <property type="component" value="Unassembled WGS sequence"/>
</dbReference>
<dbReference type="InterPro" id="IPR001796">
    <property type="entry name" value="DHFR_dom"/>
</dbReference>
<comment type="pathway">
    <text evidence="1 8">Cofactor biosynthesis; tetrahydrofolate biosynthesis; 5,6,7,8-tetrahydrofolate from 7,8-dihydrofolate: step 1/1.</text>
</comment>
<dbReference type="GO" id="GO:0046654">
    <property type="term" value="P:tetrahydrofolate biosynthetic process"/>
    <property type="evidence" value="ECO:0007669"/>
    <property type="project" value="UniProtKB-UniPathway"/>
</dbReference>
<dbReference type="CDD" id="cd00209">
    <property type="entry name" value="DHFR"/>
    <property type="match status" value="1"/>
</dbReference>
<evidence type="ECO:0000256" key="3">
    <source>
        <dbReference type="ARBA" id="ARBA00012856"/>
    </source>
</evidence>
<dbReference type="PANTHER" id="PTHR48069:SF3">
    <property type="entry name" value="DIHYDROFOLATE REDUCTASE"/>
    <property type="match status" value="1"/>
</dbReference>
<evidence type="ECO:0000256" key="6">
    <source>
        <dbReference type="ARBA" id="ARBA00023002"/>
    </source>
</evidence>
<dbReference type="PANTHER" id="PTHR48069">
    <property type="entry name" value="DIHYDROFOLATE REDUCTASE"/>
    <property type="match status" value="1"/>
</dbReference>
<dbReference type="GO" id="GO:0004146">
    <property type="term" value="F:dihydrofolate reductase activity"/>
    <property type="evidence" value="ECO:0007669"/>
    <property type="project" value="UniProtKB-EC"/>
</dbReference>